<protein>
    <submittedName>
        <fullName evidence="1">DUF1217 domain-containing protein</fullName>
    </submittedName>
</protein>
<dbReference type="Proteomes" id="UP000648908">
    <property type="component" value="Unassembled WGS sequence"/>
</dbReference>
<dbReference type="Pfam" id="PF06748">
    <property type="entry name" value="DUF1217"/>
    <property type="match status" value="1"/>
</dbReference>
<comment type="caution">
    <text evidence="1">The sequence shown here is derived from an EMBL/GenBank/DDBJ whole genome shotgun (WGS) entry which is preliminary data.</text>
</comment>
<dbReference type="RefSeq" id="WP_202687802.1">
    <property type="nucleotide sequence ID" value="NZ_JAESVN010000002.1"/>
</dbReference>
<dbReference type="Gene3D" id="1.10.3700.10">
    <property type="entry name" value="AGR C 984p-like"/>
    <property type="match status" value="1"/>
</dbReference>
<evidence type="ECO:0000313" key="2">
    <source>
        <dbReference type="Proteomes" id="UP000648908"/>
    </source>
</evidence>
<dbReference type="SUPFAM" id="SSF158837">
    <property type="entry name" value="AGR C 984p-like"/>
    <property type="match status" value="1"/>
</dbReference>
<name>A0A8K0XZP4_9RHOB</name>
<organism evidence="1 2">
    <name type="scientific">Szabonella alba</name>
    <dbReference type="NCBI Taxonomy" id="2804194"/>
    <lineage>
        <taxon>Bacteria</taxon>
        <taxon>Pseudomonadati</taxon>
        <taxon>Pseudomonadota</taxon>
        <taxon>Alphaproteobacteria</taxon>
        <taxon>Rhodobacterales</taxon>
        <taxon>Paracoccaceae</taxon>
        <taxon>Szabonella</taxon>
    </lineage>
</organism>
<evidence type="ECO:0000313" key="1">
    <source>
        <dbReference type="EMBL" id="MBL4917011.1"/>
    </source>
</evidence>
<sequence length="266" mass="30198">MSFAPILPFGGLAGWSFLQRTMEMQTRHFDASPQRQRDEAYFRERIGSISTAEGLVDDRRLLRVALGAFGLEGEINNRYFIRKVLEDGTLKDQALSNRLADKQYRAFSAAFGFGDFSVPRTKLSDFADTILTDYRTRQFEQAVGAQHNDLRLSLNAEREIERLAARDMGDEVMWFTVMGNPPLRQVFERAFGLPSAFSGLDLDRQLTEFRDKASRIFGESTVAQFADPEKREKLLRNFLLRSEIQSMAASYSPAAGALQLLQSMAR</sequence>
<dbReference type="InterPro" id="IPR010626">
    <property type="entry name" value="DUF1217"/>
</dbReference>
<accession>A0A8K0XZP4</accession>
<gene>
    <name evidence="1" type="ORF">JL811_07215</name>
</gene>
<dbReference type="AlphaFoldDB" id="A0A8K0XZP4"/>
<keyword evidence="2" id="KW-1185">Reference proteome</keyword>
<reference evidence="1" key="1">
    <citation type="submission" date="2021-01" db="EMBL/GenBank/DDBJ databases">
        <title>Tabrizicola alba sp. nov. a motile alkaliphilic bacterium isolated from a soda lake.</title>
        <authorList>
            <person name="Szuroczki S."/>
            <person name="Abbaszade G."/>
            <person name="Schumann P."/>
            <person name="Toth E."/>
        </authorList>
    </citation>
    <scope>NUCLEOTIDE SEQUENCE</scope>
    <source>
        <strain evidence="1">DMG-N-6</strain>
    </source>
</reference>
<proteinExistence type="predicted"/>
<dbReference type="EMBL" id="JAESVN010000002">
    <property type="protein sequence ID" value="MBL4917011.1"/>
    <property type="molecule type" value="Genomic_DNA"/>
</dbReference>
<dbReference type="InterPro" id="IPR023157">
    <property type="entry name" value="AGR-C-984p-like_sf"/>
</dbReference>